<dbReference type="PANTHER" id="PTHR23308">
    <property type="entry name" value="NUCLEAR INHIBITOR OF PROTEIN PHOSPHATASE-1"/>
    <property type="match status" value="1"/>
</dbReference>
<dbReference type="EMBL" id="NMUH01002605">
    <property type="protein sequence ID" value="MQM01023.1"/>
    <property type="molecule type" value="Genomic_DNA"/>
</dbReference>
<proteinExistence type="predicted"/>
<feature type="compositionally biased region" description="Low complexity" evidence="1">
    <location>
        <begin position="255"/>
        <end position="269"/>
    </location>
</feature>
<evidence type="ECO:0000256" key="1">
    <source>
        <dbReference type="SAM" id="MobiDB-lite"/>
    </source>
</evidence>
<feature type="compositionally biased region" description="Basic and acidic residues" evidence="1">
    <location>
        <begin position="278"/>
        <end position="328"/>
    </location>
</feature>
<name>A0A843VPK8_COLES</name>
<dbReference type="InterPro" id="IPR008984">
    <property type="entry name" value="SMAD_FHA_dom_sf"/>
</dbReference>
<feature type="region of interest" description="Disordered" evidence="1">
    <location>
        <begin position="93"/>
        <end position="384"/>
    </location>
</feature>
<dbReference type="FunFam" id="2.60.200.20:FF:000028">
    <property type="entry name" value="FHA domain-containing protein DDL"/>
    <property type="match status" value="1"/>
</dbReference>
<feature type="compositionally biased region" description="Basic and acidic residues" evidence="1">
    <location>
        <begin position="162"/>
        <end position="184"/>
    </location>
</feature>
<dbReference type="InterPro" id="IPR000253">
    <property type="entry name" value="FHA_dom"/>
</dbReference>
<dbReference type="SMART" id="SM00240">
    <property type="entry name" value="FHA"/>
    <property type="match status" value="1"/>
</dbReference>
<feature type="compositionally biased region" description="Basic residues" evidence="1">
    <location>
        <begin position="188"/>
        <end position="197"/>
    </location>
</feature>
<dbReference type="Proteomes" id="UP000652761">
    <property type="component" value="Unassembled WGS sequence"/>
</dbReference>
<keyword evidence="4" id="KW-1185">Reference proteome</keyword>
<evidence type="ECO:0000313" key="4">
    <source>
        <dbReference type="Proteomes" id="UP000652761"/>
    </source>
</evidence>
<dbReference type="Gene3D" id="2.60.200.20">
    <property type="match status" value="1"/>
</dbReference>
<gene>
    <name evidence="3" type="ORF">Taro_033775</name>
</gene>
<evidence type="ECO:0000259" key="2">
    <source>
        <dbReference type="PROSITE" id="PS50006"/>
    </source>
</evidence>
<comment type="caution">
    <text evidence="3">The sequence shown here is derived from an EMBL/GenBank/DDBJ whole genome shotgun (WGS) entry which is preliminary data.</text>
</comment>
<feature type="region of interest" description="Disordered" evidence="1">
    <location>
        <begin position="56"/>
        <end position="79"/>
    </location>
</feature>
<dbReference type="PROSITE" id="PS50006">
    <property type="entry name" value="FHA_DOMAIN"/>
    <property type="match status" value="1"/>
</dbReference>
<dbReference type="AlphaFoldDB" id="A0A843VPK8"/>
<organism evidence="3 4">
    <name type="scientific">Colocasia esculenta</name>
    <name type="common">Wild taro</name>
    <name type="synonym">Arum esculentum</name>
    <dbReference type="NCBI Taxonomy" id="4460"/>
    <lineage>
        <taxon>Eukaryota</taxon>
        <taxon>Viridiplantae</taxon>
        <taxon>Streptophyta</taxon>
        <taxon>Embryophyta</taxon>
        <taxon>Tracheophyta</taxon>
        <taxon>Spermatophyta</taxon>
        <taxon>Magnoliopsida</taxon>
        <taxon>Liliopsida</taxon>
        <taxon>Araceae</taxon>
        <taxon>Aroideae</taxon>
        <taxon>Colocasieae</taxon>
        <taxon>Colocasia</taxon>
    </lineage>
</organism>
<feature type="compositionally biased region" description="Basic residues" evidence="1">
    <location>
        <begin position="97"/>
        <end position="111"/>
    </location>
</feature>
<reference evidence="3" key="1">
    <citation type="submission" date="2017-07" db="EMBL/GenBank/DDBJ databases">
        <title>Taro Niue Genome Assembly and Annotation.</title>
        <authorList>
            <person name="Atibalentja N."/>
            <person name="Keating K."/>
            <person name="Fields C.J."/>
        </authorList>
    </citation>
    <scope>NUCLEOTIDE SEQUENCE</scope>
    <source>
        <strain evidence="3">Niue_2</strain>
        <tissue evidence="3">Leaf</tissue>
    </source>
</reference>
<dbReference type="OrthoDB" id="444265at2759"/>
<sequence>MKSIKGKGVHRQRGHKLKTPYAEGSRVHDASVQGNKRSVLKFLVRIYASNASAKDIRGVDGDGEAATSDGVPKGAVPLTSGEDAYRIGMSLAMHRGSPGRRRYPNHSRSPVRNRDHRDSSPPPKKSSPRRGRSPDHHRSPPGMKSLVRNGSSQRTRSPTKGKLREHSRSPRHERSRSPAKEKMSSRVRSPRRGRSRSPLKEKLPQHTRSPKHIRPRSPVNEKVSNIRRSPGHRQSRSPKNQKPPQHGRSPKEVHSSSPVRNSSSRSPSPRTKHLKQAQVEREMEKMLHSEEGRSIGRERDKGRNRERGENRDASDERRLGHEKSDGRTSRSSRHAHDRSSSPMERGHRSGYGIRSPSRASKAAARDEVTRMRGVQQHQDDHEDSVSRMKAMEEALEEKQKQKPSFELSGKLAEETNRVRGITLLFTEPPDARKPDVRWRLYVFKAGEVLNEPLYVHRQSCYLFGRERRVADIPTDHPSCSKQHAVLQYRLVEKEKPDGLLSKQVRPYLMDLGSTNGTFLNDDRIEPQRYYELREQDVIKFGNSSRCTLTI</sequence>
<feature type="compositionally biased region" description="Basic residues" evidence="1">
    <location>
        <begin position="1"/>
        <end position="18"/>
    </location>
</feature>
<dbReference type="InterPro" id="IPR050923">
    <property type="entry name" value="Cell_Proc_Reg/RNA_Proc"/>
</dbReference>
<dbReference type="Pfam" id="PF00498">
    <property type="entry name" value="FHA"/>
    <property type="match status" value="1"/>
</dbReference>
<accession>A0A843VPK8</accession>
<evidence type="ECO:0000313" key="3">
    <source>
        <dbReference type="EMBL" id="MQM01023.1"/>
    </source>
</evidence>
<dbReference type="SUPFAM" id="SSF49879">
    <property type="entry name" value="SMAD/FHA domain"/>
    <property type="match status" value="1"/>
</dbReference>
<feature type="region of interest" description="Disordered" evidence="1">
    <location>
        <begin position="1"/>
        <end position="33"/>
    </location>
</feature>
<feature type="domain" description="FHA" evidence="2">
    <location>
        <begin position="461"/>
        <end position="524"/>
    </location>
</feature>
<protein>
    <recommendedName>
        <fullName evidence="2">FHA domain-containing protein</fullName>
    </recommendedName>
</protein>